<proteinExistence type="predicted"/>
<accession>A0A8J4CUQ0</accession>
<feature type="non-terminal residue" evidence="2">
    <location>
        <position position="1"/>
    </location>
</feature>
<sequence length="278" mass="28527">SNFAMMYGGALSIIGSTCVLTARTSFISNLANARGGALQLQLPTASSSSGNVTTSSSTSVDGDDDGQGTCTARGPESDIKFLAEDAGPCITQFLAQVESLASPRGLDLLGLSDGDVLSYNATLVYESSLMYLVKFGKGGAPLLPASRVSGPIQFSVGANIIPAAGSVVQLAPGSSLVMAKWEQLQLRTRRGGNESVPMTQLYFQNSSLGIRVEGAVVQLAAGSAITQMNANMKMLPAGGIAAVIGDSLLIFIGSKLNDTYTPASNNTALSVILSYKGS</sequence>
<dbReference type="Proteomes" id="UP000747110">
    <property type="component" value="Unassembled WGS sequence"/>
</dbReference>
<evidence type="ECO:0000256" key="1">
    <source>
        <dbReference type="SAM" id="MobiDB-lite"/>
    </source>
</evidence>
<evidence type="ECO:0000313" key="2">
    <source>
        <dbReference type="EMBL" id="GIL88004.1"/>
    </source>
</evidence>
<keyword evidence="3" id="KW-1185">Reference proteome</keyword>
<gene>
    <name evidence="2" type="ORF">Vretifemale_15999</name>
</gene>
<name>A0A8J4CUQ0_9CHLO</name>
<dbReference type="AlphaFoldDB" id="A0A8J4CUQ0"/>
<evidence type="ECO:0000313" key="3">
    <source>
        <dbReference type="Proteomes" id="UP000747110"/>
    </source>
</evidence>
<reference evidence="2" key="1">
    <citation type="journal article" date="2021" name="Proc. Natl. Acad. Sci. U.S.A.">
        <title>Three genomes in the algal genus Volvox reveal the fate of a haploid sex-determining region after a transition to homothallism.</title>
        <authorList>
            <person name="Yamamoto K."/>
            <person name="Hamaji T."/>
            <person name="Kawai-Toyooka H."/>
            <person name="Matsuzaki R."/>
            <person name="Takahashi F."/>
            <person name="Nishimura Y."/>
            <person name="Kawachi M."/>
            <person name="Noguchi H."/>
            <person name="Minakuchi Y."/>
            <person name="Umen J.G."/>
            <person name="Toyoda A."/>
            <person name="Nozaki H."/>
        </authorList>
    </citation>
    <scope>NUCLEOTIDE SEQUENCE</scope>
    <source>
        <strain evidence="2">NIES-3786</strain>
    </source>
</reference>
<feature type="compositionally biased region" description="Low complexity" evidence="1">
    <location>
        <begin position="46"/>
        <end position="60"/>
    </location>
</feature>
<protein>
    <submittedName>
        <fullName evidence="2">Uncharacterized protein</fullName>
    </submittedName>
</protein>
<dbReference type="EMBL" id="BNCP01000042">
    <property type="protein sequence ID" value="GIL88004.1"/>
    <property type="molecule type" value="Genomic_DNA"/>
</dbReference>
<comment type="caution">
    <text evidence="2">The sequence shown here is derived from an EMBL/GenBank/DDBJ whole genome shotgun (WGS) entry which is preliminary data.</text>
</comment>
<organism evidence="2 3">
    <name type="scientific">Volvox reticuliferus</name>
    <dbReference type="NCBI Taxonomy" id="1737510"/>
    <lineage>
        <taxon>Eukaryota</taxon>
        <taxon>Viridiplantae</taxon>
        <taxon>Chlorophyta</taxon>
        <taxon>core chlorophytes</taxon>
        <taxon>Chlorophyceae</taxon>
        <taxon>CS clade</taxon>
        <taxon>Chlamydomonadales</taxon>
        <taxon>Volvocaceae</taxon>
        <taxon>Volvox</taxon>
    </lineage>
</organism>
<feature type="region of interest" description="Disordered" evidence="1">
    <location>
        <begin position="44"/>
        <end position="71"/>
    </location>
</feature>
<feature type="non-terminal residue" evidence="2">
    <location>
        <position position="278"/>
    </location>
</feature>